<name>A0A4E0QPV7_9GAMM</name>
<comment type="caution">
    <text evidence="2">The sequence shown here is derived from an EMBL/GenBank/DDBJ whole genome shotgun (WGS) entry which is preliminary data.</text>
</comment>
<accession>A0A4E0QPV7</accession>
<evidence type="ECO:0000313" key="2">
    <source>
        <dbReference type="EMBL" id="TGO02728.1"/>
    </source>
</evidence>
<keyword evidence="3" id="KW-1185">Reference proteome</keyword>
<evidence type="ECO:0000259" key="1">
    <source>
        <dbReference type="Pfam" id="PF04230"/>
    </source>
</evidence>
<reference evidence="2 3" key="1">
    <citation type="journal article" date="2016" name="Front. Microbiol.">
        <title>Single-Cell (Meta-)Genomics of a Dimorphic Candidatus Thiomargarita nelsonii Reveals Genomic Plasticity.</title>
        <authorList>
            <person name="Flood B.E."/>
            <person name="Fliss P."/>
            <person name="Jones D.S."/>
            <person name="Dick G.J."/>
            <person name="Jain S."/>
            <person name="Kaster A.K."/>
            <person name="Winkel M."/>
            <person name="Mussmann M."/>
            <person name="Bailey J."/>
        </authorList>
    </citation>
    <scope>NUCLEOTIDE SEQUENCE [LARGE SCALE GENOMIC DNA]</scope>
    <source>
        <strain evidence="2">Hydrate Ridge</strain>
    </source>
</reference>
<organism evidence="2 3">
    <name type="scientific">Candidatus Thiomargarita nelsonii</name>
    <dbReference type="NCBI Taxonomy" id="1003181"/>
    <lineage>
        <taxon>Bacteria</taxon>
        <taxon>Pseudomonadati</taxon>
        <taxon>Pseudomonadota</taxon>
        <taxon>Gammaproteobacteria</taxon>
        <taxon>Thiotrichales</taxon>
        <taxon>Thiotrichaceae</taxon>
        <taxon>Thiomargarita</taxon>
    </lineage>
</organism>
<dbReference type="InterPro" id="IPR007345">
    <property type="entry name" value="Polysacch_pyruvyl_Trfase"/>
</dbReference>
<dbReference type="PANTHER" id="PTHR36836:SF1">
    <property type="entry name" value="COLANIC ACID BIOSYNTHESIS PROTEIN WCAK"/>
    <property type="match status" value="1"/>
</dbReference>
<dbReference type="Proteomes" id="UP000030428">
    <property type="component" value="Unassembled WGS sequence"/>
</dbReference>
<protein>
    <recommendedName>
        <fullName evidence="1">Polysaccharide pyruvyl transferase domain-containing protein</fullName>
    </recommendedName>
</protein>
<dbReference type="EMBL" id="JSZA02000085">
    <property type="protein sequence ID" value="TGO02728.1"/>
    <property type="molecule type" value="Genomic_DNA"/>
</dbReference>
<proteinExistence type="predicted"/>
<feature type="domain" description="Polysaccharide pyruvyl transferase" evidence="1">
    <location>
        <begin position="79"/>
        <end position="356"/>
    </location>
</feature>
<evidence type="ECO:0000313" key="3">
    <source>
        <dbReference type="Proteomes" id="UP000030428"/>
    </source>
</evidence>
<gene>
    <name evidence="2" type="ORF">PN36_20170</name>
</gene>
<sequence length="430" mass="47932">MNKGISICLAGALPDTNNLGVSALCASTIAGVVRRASNASLTVFDCGKGVRSATFTDNGRSFEYELCGAVHSRRLYRRENLWNMRMSAWFGGLGNQGVRAIAHADAVFDISGGDSFTDLYGRRCFNGVVLPKLITLQQQRPLILLPQTYGPFKNARCKRIAERIVRGATAAWARDERSFVALRELLGDAFDPNRHHSGVDVAFLLPKFEPVKPLPGPILRWLSAERERPTVGFNISGLIYNDPKAAVQRYGFRADYREVVKKFLRRVLEETDVHILLIPHVLVEFGHYESDPSANQAVANELHDIADKRLAIVPPDYDQSEMKWIISHCDWFCGTRMHATIAGLSTGVPTAAIAYSIKTQGVFETCGQGEHVKDPRQLSTDEMVNGLFLSFQQRELTRSHLAERIQNVKQQAERQMDQIIATSFGEQGID</sequence>
<dbReference type="Pfam" id="PF04230">
    <property type="entry name" value="PS_pyruv_trans"/>
    <property type="match status" value="1"/>
</dbReference>
<dbReference type="PANTHER" id="PTHR36836">
    <property type="entry name" value="COLANIC ACID BIOSYNTHESIS PROTEIN WCAK"/>
    <property type="match status" value="1"/>
</dbReference>
<dbReference type="AlphaFoldDB" id="A0A4E0QPV7"/>